<feature type="coiled-coil region" evidence="2">
    <location>
        <begin position="632"/>
        <end position="660"/>
    </location>
</feature>
<feature type="compositionally biased region" description="Low complexity" evidence="3">
    <location>
        <begin position="764"/>
        <end position="781"/>
    </location>
</feature>
<feature type="region of interest" description="Disordered" evidence="3">
    <location>
        <begin position="679"/>
        <end position="712"/>
    </location>
</feature>
<gene>
    <name evidence="5" type="primary">Capr_3</name>
    <name evidence="6" type="synonym">Capr_2</name>
    <name evidence="6" type="ORF">c0_g5_i12</name>
    <name evidence="5" type="ORF">c0_g5_i3</name>
</gene>
<dbReference type="PANTHER" id="PTHR22922:SF19">
    <property type="entry name" value="CAPRIN HOMOLOG"/>
    <property type="match status" value="1"/>
</dbReference>
<feature type="compositionally biased region" description="Gly residues" evidence="3">
    <location>
        <begin position="1082"/>
        <end position="1099"/>
    </location>
</feature>
<keyword evidence="2" id="KW-0175">Coiled coil</keyword>
<accession>A0A0K8TXU5</accession>
<feature type="region of interest" description="Disordered" evidence="3">
    <location>
        <begin position="1"/>
        <end position="83"/>
    </location>
</feature>
<dbReference type="GO" id="GO:0005737">
    <property type="term" value="C:cytoplasm"/>
    <property type="evidence" value="ECO:0007669"/>
    <property type="project" value="TreeGrafter"/>
</dbReference>
<dbReference type="EMBL" id="GDHF01033203">
    <property type="protein sequence ID" value="JAI19111.1"/>
    <property type="molecule type" value="Transcribed_RNA"/>
</dbReference>
<proteinExistence type="inferred from homology"/>
<dbReference type="Pfam" id="PF18293">
    <property type="entry name" value="Caprin-1_dimer"/>
    <property type="match status" value="1"/>
</dbReference>
<name>A0A0K8TXU5_BACLA</name>
<dbReference type="GO" id="GO:0003723">
    <property type="term" value="F:RNA binding"/>
    <property type="evidence" value="ECO:0007669"/>
    <property type="project" value="TreeGrafter"/>
</dbReference>
<protein>
    <submittedName>
        <fullName evidence="5">Caprin</fullName>
    </submittedName>
</protein>
<dbReference type="AlphaFoldDB" id="A0A0K8TXU5"/>
<feature type="region of interest" description="Disordered" evidence="3">
    <location>
        <begin position="587"/>
        <end position="611"/>
    </location>
</feature>
<dbReference type="InterPro" id="IPR041637">
    <property type="entry name" value="Caprin-1_dimer"/>
</dbReference>
<feature type="compositionally biased region" description="Polar residues" evidence="3">
    <location>
        <begin position="994"/>
        <end position="1008"/>
    </location>
</feature>
<feature type="domain" description="Caprin-1 dimerization" evidence="4">
    <location>
        <begin position="170"/>
        <end position="289"/>
    </location>
</feature>
<feature type="compositionally biased region" description="Low complexity" evidence="3">
    <location>
        <begin position="588"/>
        <end position="611"/>
    </location>
</feature>
<evidence type="ECO:0000313" key="6">
    <source>
        <dbReference type="EMBL" id="JAI35261.1"/>
    </source>
</evidence>
<evidence type="ECO:0000256" key="3">
    <source>
        <dbReference type="SAM" id="MobiDB-lite"/>
    </source>
</evidence>
<sequence length="1139" mass="121198">MPSASNKLEKQASIGSVHGTGGGNNVTGSGATKKSQDVVNSNSNTMSENNANSTVLNNNIANSTTNEGSVTSTSTNTKGVATNPVLEANIPMKQTITTIDHKIRNLEKRKTKLESYRTIQASGKELSSDQKAAVAKYDAVIAMLEFARDFSKQMWQFVKEAEKEQRKQARKDLITRALAETAKIREALVIQNIINCFEDETIRADFLNGANGALKLETADITILDKFCCDVRMTRPETVDDVPFVTAAQKAAELYSMTIDGRPKVYAENFTYDQIRLIFNKIQESGYLDKIYMATPEVEVEVKEEDEVFSNSADGEDVANADEIYLEEGLEKLNVSSIDVEDDLDDQNANAGLIDDAVLQATVAGNVNDLPQQQQQQPNLPQQLVPQQTTKEHLDVQQVQGVIQPPQTQQQQPLNAVVIQPANAVTGGVPPNFPAPLQGTPAAPVHVAMFTAQQMQGAPPQMQQVPPGSIIGVPQVPPQMVPIAQAPPQQQRQLMTSPGTQAAAAQLPQGAIPIHGAPQPPPGHFTPTTVRAVEQGLFPHNRQQFIQQQMRPVAEIIGNGSFYFLQESELDSPELSGNAPIGSVVFEQQQQQPPQQTQQQPPISQDSLSQAQQLQQQNILVHGGELQAAELLKNQQQHHLQQQQQIVQQQQQQQQALQSQPQQTIPTQTFTNQSFPPMQAAASVTAPTSANSSNTPTIASNNPSPMFPQQQQQQKHPQLFSPVGGPGMQPQDAITAHKQQLLLTEQQQAPIMIMARMAAPQARLAQQNAQQQQQLPQVPQQAQPPQPTLGMQPGDVRVSDVTAGGYLGFDNGVVGLAYEQQMQQQLAVVAKASAAAAAAAAAAAEELKVNEDLGTHSKFNASESVIANEWDAMSKATAASVRAAANISSTAVTNATATAALANALKSSSGVSSSSSVAGASNVLEPPTKWSAEMNALSNPSTPSGNSDNTPAIVRKIEWTSSNSSGGAGSGSGAGPSVGGSGGGYGDGNQSSSNAHESNHWNSNQQQDGGHYNNGRQFQRRRGRGSYGNSQQNGSGRGGSGIYFRNNENSSSGSYYQNGGGNVYSNKDSGSRYESGNYRGPRGSGGGNGGGGAGNGRGNGPPSRTLGGRNGSGGQSNPSSGSYMNRSSQRIPMSLDNKN</sequence>
<feature type="compositionally biased region" description="Gly residues" evidence="3">
    <location>
        <begin position="966"/>
        <end position="987"/>
    </location>
</feature>
<organism evidence="5">
    <name type="scientific">Bactrocera latifrons</name>
    <name type="common">Malaysian fruit fly</name>
    <name type="synonym">Chaetodacus latifrons</name>
    <dbReference type="NCBI Taxonomy" id="174628"/>
    <lineage>
        <taxon>Eukaryota</taxon>
        <taxon>Metazoa</taxon>
        <taxon>Ecdysozoa</taxon>
        <taxon>Arthropoda</taxon>
        <taxon>Hexapoda</taxon>
        <taxon>Insecta</taxon>
        <taxon>Pterygota</taxon>
        <taxon>Neoptera</taxon>
        <taxon>Endopterygota</taxon>
        <taxon>Diptera</taxon>
        <taxon>Brachycera</taxon>
        <taxon>Muscomorpha</taxon>
        <taxon>Tephritoidea</taxon>
        <taxon>Tephritidae</taxon>
        <taxon>Bactrocera</taxon>
        <taxon>Bactrocera</taxon>
    </lineage>
</organism>
<evidence type="ECO:0000313" key="5">
    <source>
        <dbReference type="EMBL" id="JAI19111.1"/>
    </source>
</evidence>
<feature type="compositionally biased region" description="Low complexity" evidence="3">
    <location>
        <begin position="1046"/>
        <end position="1057"/>
    </location>
</feature>
<dbReference type="EMBL" id="GDHF01017053">
    <property type="protein sequence ID" value="JAI35261.1"/>
    <property type="molecule type" value="Transcribed_RNA"/>
</dbReference>
<dbReference type="PANTHER" id="PTHR22922">
    <property type="entry name" value="GPI-ANCHORED PROTEIN P137"/>
    <property type="match status" value="1"/>
</dbReference>
<evidence type="ECO:0000259" key="4">
    <source>
        <dbReference type="Pfam" id="PF18293"/>
    </source>
</evidence>
<feature type="region of interest" description="Disordered" evidence="3">
    <location>
        <begin position="764"/>
        <end position="796"/>
    </location>
</feature>
<feature type="compositionally biased region" description="Polar residues" evidence="3">
    <location>
        <begin position="685"/>
        <end position="708"/>
    </location>
</feature>
<evidence type="ECO:0000256" key="2">
    <source>
        <dbReference type="SAM" id="Coils"/>
    </source>
</evidence>
<dbReference type="OrthoDB" id="10062814at2759"/>
<evidence type="ECO:0000256" key="1">
    <source>
        <dbReference type="ARBA" id="ARBA00007950"/>
    </source>
</evidence>
<reference evidence="5" key="1">
    <citation type="submission" date="2015-06" db="EMBL/GenBank/DDBJ databases">
        <authorList>
            <person name="Hoefler B.C."/>
            <person name="Straight P.D."/>
        </authorList>
    </citation>
    <scope>NUCLEOTIDE SEQUENCE</scope>
</reference>
<feature type="region of interest" description="Disordered" evidence="3">
    <location>
        <begin position="961"/>
        <end position="1139"/>
    </location>
</feature>
<comment type="similarity">
    <text evidence="1">Belongs to the caprin family.</text>
</comment>
<dbReference type="InterPro" id="IPR028816">
    <property type="entry name" value="Caprin"/>
</dbReference>
<feature type="compositionally biased region" description="Polar residues" evidence="3">
    <location>
        <begin position="37"/>
        <end position="80"/>
    </location>
</feature>